<dbReference type="Proteomes" id="UP000177707">
    <property type="component" value="Unassembled WGS sequence"/>
</dbReference>
<proteinExistence type="predicted"/>
<reference evidence="2 3" key="1">
    <citation type="journal article" date="2016" name="Nat. Commun.">
        <title>Thousands of microbial genomes shed light on interconnected biogeochemical processes in an aquifer system.</title>
        <authorList>
            <person name="Anantharaman K."/>
            <person name="Brown C.T."/>
            <person name="Hug L.A."/>
            <person name="Sharon I."/>
            <person name="Castelle C.J."/>
            <person name="Probst A.J."/>
            <person name="Thomas B.C."/>
            <person name="Singh A."/>
            <person name="Wilkins M.J."/>
            <person name="Karaoz U."/>
            <person name="Brodie E.L."/>
            <person name="Williams K.H."/>
            <person name="Hubbard S.S."/>
            <person name="Banfield J.F."/>
        </authorList>
    </citation>
    <scope>NUCLEOTIDE SEQUENCE [LARGE SCALE GENOMIC DNA]</scope>
</reference>
<dbReference type="STRING" id="1802758.A3A96_04325"/>
<evidence type="ECO:0000256" key="1">
    <source>
        <dbReference type="SAM" id="MobiDB-lite"/>
    </source>
</evidence>
<accession>A0A1G2TWQ8</accession>
<evidence type="ECO:0000313" key="2">
    <source>
        <dbReference type="EMBL" id="OHB01755.1"/>
    </source>
</evidence>
<gene>
    <name evidence="2" type="ORF">A3A96_04325</name>
</gene>
<dbReference type="EMBL" id="MHWB01000010">
    <property type="protein sequence ID" value="OHB01755.1"/>
    <property type="molecule type" value="Genomic_DNA"/>
</dbReference>
<organism evidence="2 3">
    <name type="scientific">Candidatus Zambryskibacteria bacterium RIFCSPLOWO2_01_FULL_39_39</name>
    <dbReference type="NCBI Taxonomy" id="1802758"/>
    <lineage>
        <taxon>Bacteria</taxon>
        <taxon>Candidatus Zambryskiibacteriota</taxon>
    </lineage>
</organism>
<evidence type="ECO:0000313" key="3">
    <source>
        <dbReference type="Proteomes" id="UP000177707"/>
    </source>
</evidence>
<sequence length="92" mass="10525">MPRHTTRDVGERAFSVAQREAKVFAEEIGRNIPLEDEIIQEVYEDALRDLEGQGVDQLGYDPHMIKTTRNSKSKSKKGPRKKPKKSSKTRQS</sequence>
<dbReference type="AlphaFoldDB" id="A0A1G2TWQ8"/>
<name>A0A1G2TWQ8_9BACT</name>
<protein>
    <submittedName>
        <fullName evidence="2">Uncharacterized protein</fullName>
    </submittedName>
</protein>
<comment type="caution">
    <text evidence="2">The sequence shown here is derived from an EMBL/GenBank/DDBJ whole genome shotgun (WGS) entry which is preliminary data.</text>
</comment>
<feature type="region of interest" description="Disordered" evidence="1">
    <location>
        <begin position="54"/>
        <end position="92"/>
    </location>
</feature>
<feature type="compositionally biased region" description="Basic residues" evidence="1">
    <location>
        <begin position="69"/>
        <end position="92"/>
    </location>
</feature>